<name>A0ABS8T815_DATST</name>
<evidence type="ECO:0000313" key="1">
    <source>
        <dbReference type="EMBL" id="MCD7467278.1"/>
    </source>
</evidence>
<reference evidence="1 2" key="1">
    <citation type="journal article" date="2021" name="BMC Genomics">
        <title>Datura genome reveals duplications of psychoactive alkaloid biosynthetic genes and high mutation rate following tissue culture.</title>
        <authorList>
            <person name="Rajewski A."/>
            <person name="Carter-House D."/>
            <person name="Stajich J."/>
            <person name="Litt A."/>
        </authorList>
    </citation>
    <scope>NUCLEOTIDE SEQUENCE [LARGE SCALE GENOMIC DNA]</scope>
    <source>
        <strain evidence="1">AR-01</strain>
    </source>
</reference>
<organism evidence="1 2">
    <name type="scientific">Datura stramonium</name>
    <name type="common">Jimsonweed</name>
    <name type="synonym">Common thornapple</name>
    <dbReference type="NCBI Taxonomy" id="4076"/>
    <lineage>
        <taxon>Eukaryota</taxon>
        <taxon>Viridiplantae</taxon>
        <taxon>Streptophyta</taxon>
        <taxon>Embryophyta</taxon>
        <taxon>Tracheophyta</taxon>
        <taxon>Spermatophyta</taxon>
        <taxon>Magnoliopsida</taxon>
        <taxon>eudicotyledons</taxon>
        <taxon>Gunneridae</taxon>
        <taxon>Pentapetalae</taxon>
        <taxon>asterids</taxon>
        <taxon>lamiids</taxon>
        <taxon>Solanales</taxon>
        <taxon>Solanaceae</taxon>
        <taxon>Solanoideae</taxon>
        <taxon>Datureae</taxon>
        <taxon>Datura</taxon>
    </lineage>
</organism>
<comment type="caution">
    <text evidence="1">The sequence shown here is derived from an EMBL/GenBank/DDBJ whole genome shotgun (WGS) entry which is preliminary data.</text>
</comment>
<keyword evidence="2" id="KW-1185">Reference proteome</keyword>
<dbReference type="EMBL" id="JACEIK010001215">
    <property type="protein sequence ID" value="MCD7467278.1"/>
    <property type="molecule type" value="Genomic_DNA"/>
</dbReference>
<accession>A0ABS8T815</accession>
<protein>
    <submittedName>
        <fullName evidence="1">Uncharacterized protein</fullName>
    </submittedName>
</protein>
<gene>
    <name evidence="1" type="ORF">HAX54_004616</name>
</gene>
<evidence type="ECO:0000313" key="2">
    <source>
        <dbReference type="Proteomes" id="UP000823775"/>
    </source>
</evidence>
<sequence length="216" mass="24215">MKVLQKTYLLSKPVGSANYFQPLITTKDQGKMDGVSPECLFNDEIHANVRPSVLTLEGLQMSLAEKTKMESDQVKQEKEACSHEASQLHKDVLALIKTTKSTILEYAKMKIKEMKAALKAKTNEAQTGLRDDEVRLQSLKEKYVLENIQATWSKKLRTLEKLVPSASPVLKLGLLVLKACQRSELGSPRDSSPADDRFIDFRNLGSDNSTFFKPTL</sequence>
<proteinExistence type="predicted"/>
<dbReference type="Proteomes" id="UP000823775">
    <property type="component" value="Unassembled WGS sequence"/>
</dbReference>